<dbReference type="Proteomes" id="UP000004741">
    <property type="component" value="Unassembled WGS sequence"/>
</dbReference>
<feature type="region of interest" description="Disordered" evidence="1">
    <location>
        <begin position="23"/>
        <end position="52"/>
    </location>
</feature>
<evidence type="ECO:0000256" key="1">
    <source>
        <dbReference type="SAM" id="MobiDB-lite"/>
    </source>
</evidence>
<organism evidence="2 3">
    <name type="scientific">Helicobacter pylori Hp H-34</name>
    <dbReference type="NCBI Taxonomy" id="992069"/>
    <lineage>
        <taxon>Bacteria</taxon>
        <taxon>Pseudomonadati</taxon>
        <taxon>Campylobacterota</taxon>
        <taxon>Epsilonproteobacteria</taxon>
        <taxon>Campylobacterales</taxon>
        <taxon>Helicobacteraceae</taxon>
        <taxon>Helicobacter</taxon>
    </lineage>
</organism>
<name>J0EGB3_HELPX</name>
<evidence type="ECO:0000313" key="2">
    <source>
        <dbReference type="EMBL" id="EJB97733.1"/>
    </source>
</evidence>
<dbReference type="EMBL" id="AKPH01000001">
    <property type="protein sequence ID" value="EJB97733.1"/>
    <property type="molecule type" value="Genomic_DNA"/>
</dbReference>
<accession>J0EGB3</accession>
<dbReference type="AlphaFoldDB" id="J0EGB3"/>
<gene>
    <name evidence="2" type="ORF">HPHPH34_0237</name>
</gene>
<feature type="compositionally biased region" description="Polar residues" evidence="1">
    <location>
        <begin position="88"/>
        <end position="99"/>
    </location>
</feature>
<feature type="region of interest" description="Disordered" evidence="1">
    <location>
        <begin position="66"/>
        <end position="99"/>
    </location>
</feature>
<dbReference type="PATRIC" id="fig|992069.3.peg.228"/>
<feature type="compositionally biased region" description="Basic and acidic residues" evidence="1">
    <location>
        <begin position="39"/>
        <end position="51"/>
    </location>
</feature>
<comment type="caution">
    <text evidence="2">The sequence shown here is derived from an EMBL/GenBank/DDBJ whole genome shotgun (WGS) entry which is preliminary data.</text>
</comment>
<protein>
    <submittedName>
        <fullName evidence="2">Uncharacterized protein</fullName>
    </submittedName>
</protein>
<reference evidence="2 3" key="1">
    <citation type="journal article" date="2013" name="Pathog. Dis.">
        <title>Genome sequences of 65 Helicobacter pylori strains isolated from asymptomatic individuals and patients with gastric cancer, peptic ulcer disease, or gastritis.</title>
        <authorList>
            <person name="Blanchard T.G."/>
            <person name="Czinn S.J."/>
            <person name="Correa P."/>
            <person name="Nakazawa T."/>
            <person name="Keelan M."/>
            <person name="Morningstar L."/>
            <person name="Santana-Cruz I."/>
            <person name="Maroo A."/>
            <person name="McCracken C."/>
            <person name="Shefchek K."/>
            <person name="Daugherty S."/>
            <person name="Song Y."/>
            <person name="Fraser C.M."/>
            <person name="Fricke W.F."/>
        </authorList>
    </citation>
    <scope>NUCLEOTIDE SEQUENCE [LARGE SCALE GENOMIC DNA]</scope>
    <source>
        <strain evidence="2 3">Hp H-34</strain>
    </source>
</reference>
<sequence>MHPDEPWLDYDPKAHKCLQERQKEEIQEKAQSNNSDEPWIEHGKRMQEKAKAHYQACLEREKAKELAKEQNNAQKEVKKEMPTIDYGYTQNTLSKSRRR</sequence>
<proteinExistence type="predicted"/>
<evidence type="ECO:0000313" key="3">
    <source>
        <dbReference type="Proteomes" id="UP000004741"/>
    </source>
</evidence>